<dbReference type="EC" id="2.4.1.211" evidence="5"/>
<proteinExistence type="predicted"/>
<dbReference type="NCBIfam" id="TIGR02336">
    <property type="entry name" value="1,3-beta-galactosyl-N-acetylhexosamine phosphorylase"/>
    <property type="match status" value="1"/>
</dbReference>
<evidence type="ECO:0000259" key="3">
    <source>
        <dbReference type="Pfam" id="PF17385"/>
    </source>
</evidence>
<keyword evidence="5" id="KW-0808">Transferase</keyword>
<feature type="region of interest" description="Disordered" evidence="1">
    <location>
        <begin position="732"/>
        <end position="759"/>
    </location>
</feature>
<evidence type="ECO:0000259" key="4">
    <source>
        <dbReference type="Pfam" id="PF17386"/>
    </source>
</evidence>
<dbReference type="InterPro" id="IPR035356">
    <property type="entry name" value="LBP_C"/>
</dbReference>
<name>A0A3P1UZ58_9ACTO</name>
<keyword evidence="6" id="KW-1185">Reference proteome</keyword>
<dbReference type="InterPro" id="IPR012711">
    <property type="entry name" value="Lacto-N-biose_phosphorylase"/>
</dbReference>
<comment type="caution">
    <text evidence="5">The sequence shown here is derived from an EMBL/GenBank/DDBJ whole genome shotgun (WGS) entry which is preliminary data.</text>
</comment>
<keyword evidence="5" id="KW-0328">Glycosyltransferase</keyword>
<dbReference type="Gene3D" id="2.60.40.10">
    <property type="entry name" value="Immunoglobulins"/>
    <property type="match status" value="1"/>
</dbReference>
<feature type="domain" description="Lacto-N-biose phosphorylase-like N-terminal TIM barrel" evidence="2">
    <location>
        <begin position="6"/>
        <end position="442"/>
    </location>
</feature>
<reference evidence="5 6" key="1">
    <citation type="submission" date="2018-11" db="EMBL/GenBank/DDBJ databases">
        <title>Genomes From Bacteria Associated with the Canine Oral Cavity: a Test Case for Automated Genome-Based Taxonomic Assignment.</title>
        <authorList>
            <person name="Coil D.A."/>
            <person name="Jospin G."/>
            <person name="Darling A.E."/>
            <person name="Wallis C."/>
            <person name="Davis I.J."/>
            <person name="Harris S."/>
            <person name="Eisen J.A."/>
            <person name="Holcombe L.J."/>
            <person name="O'Flynn C."/>
        </authorList>
    </citation>
    <scope>NUCLEOTIDE SEQUENCE [LARGE SCALE GENOMIC DNA]</scope>
    <source>
        <strain evidence="5 6">OH5050</strain>
    </source>
</reference>
<dbReference type="InterPro" id="IPR035080">
    <property type="entry name" value="Lact_bio_phlase-like_N"/>
</dbReference>
<feature type="domain" description="Lacto-N-biose phosphorylase central" evidence="3">
    <location>
        <begin position="447"/>
        <end position="672"/>
    </location>
</feature>
<dbReference type="InterPro" id="IPR013783">
    <property type="entry name" value="Ig-like_fold"/>
</dbReference>
<dbReference type="GO" id="GO:0050500">
    <property type="term" value="F:1,3-beta-galactosyl-N-acetylhexosamine phosphorylase activity"/>
    <property type="evidence" value="ECO:0007669"/>
    <property type="project" value="UniProtKB-EC"/>
</dbReference>
<dbReference type="InterPro" id="IPR013780">
    <property type="entry name" value="Glyco_hydro_b"/>
</dbReference>
<dbReference type="InterPro" id="IPR029062">
    <property type="entry name" value="Class_I_gatase-like"/>
</dbReference>
<evidence type="ECO:0000256" key="1">
    <source>
        <dbReference type="SAM" id="MobiDB-lite"/>
    </source>
</evidence>
<accession>A0A3P1UZ58</accession>
<dbReference type="SUPFAM" id="SSF52317">
    <property type="entry name" value="Class I glutamine amidotransferase-like"/>
    <property type="match status" value="1"/>
</dbReference>
<dbReference type="InterPro" id="IPR035363">
    <property type="entry name" value="LBP_M"/>
</dbReference>
<dbReference type="Gene3D" id="2.60.40.1180">
    <property type="entry name" value="Golgi alpha-mannosidase II"/>
    <property type="match status" value="1"/>
</dbReference>
<dbReference type="Pfam" id="PF09508">
    <property type="entry name" value="Lact_bio_phlase"/>
    <property type="match status" value="1"/>
</dbReference>
<dbReference type="Pfam" id="PF17385">
    <property type="entry name" value="LBP_M"/>
    <property type="match status" value="1"/>
</dbReference>
<dbReference type="Gene3D" id="3.20.20.80">
    <property type="entry name" value="Glycosidases"/>
    <property type="match status" value="1"/>
</dbReference>
<dbReference type="RefSeq" id="WP_124934467.1">
    <property type="nucleotide sequence ID" value="NZ_RQZC01000023.1"/>
</dbReference>
<dbReference type="EMBL" id="RQZC01000023">
    <property type="protein sequence ID" value="RRD25633.1"/>
    <property type="molecule type" value="Genomic_DNA"/>
</dbReference>
<dbReference type="GO" id="GO:0004645">
    <property type="term" value="F:1,4-alpha-oligoglucan phosphorylase activity"/>
    <property type="evidence" value="ECO:0007669"/>
    <property type="project" value="InterPro"/>
</dbReference>
<evidence type="ECO:0000313" key="6">
    <source>
        <dbReference type="Proteomes" id="UP000271272"/>
    </source>
</evidence>
<dbReference type="OrthoDB" id="5834503at2"/>
<dbReference type="AlphaFoldDB" id="A0A3P1UZ58"/>
<gene>
    <name evidence="5" type="primary">gnpA</name>
    <name evidence="5" type="ORF">EII10_10560</name>
</gene>
<evidence type="ECO:0000313" key="5">
    <source>
        <dbReference type="EMBL" id="RRD25633.1"/>
    </source>
</evidence>
<feature type="domain" description="Lacto-N-biose phosphorylase C-terminal" evidence="4">
    <location>
        <begin position="677"/>
        <end position="727"/>
    </location>
</feature>
<organism evidence="5 6">
    <name type="scientific">Actinomyces bowdenii</name>
    <dbReference type="NCBI Taxonomy" id="131109"/>
    <lineage>
        <taxon>Bacteria</taxon>
        <taxon>Bacillati</taxon>
        <taxon>Actinomycetota</taxon>
        <taxon>Actinomycetes</taxon>
        <taxon>Actinomycetales</taxon>
        <taxon>Actinomycetaceae</taxon>
        <taxon>Actinomyces</taxon>
    </lineage>
</organism>
<dbReference type="Gene3D" id="3.40.50.880">
    <property type="match status" value="1"/>
</dbReference>
<protein>
    <submittedName>
        <fullName evidence="5">1,3-beta-galactosyl-N-acetylhexosamine phosphorylase</fullName>
        <ecNumber evidence="5">2.4.1.211</ecNumber>
    </submittedName>
</protein>
<dbReference type="Pfam" id="PF17386">
    <property type="entry name" value="LBP_C"/>
    <property type="match status" value="1"/>
</dbReference>
<evidence type="ECO:0000259" key="2">
    <source>
        <dbReference type="Pfam" id="PF09508"/>
    </source>
</evidence>
<dbReference type="Proteomes" id="UP000271272">
    <property type="component" value="Unassembled WGS sequence"/>
</dbReference>
<sequence length="759" mass="84118">MPRSTGRVTLPIQEGIDDQLRELVALLGADAVRNSDGTDLPAIASELVDTVYSTYFPARGDQDFALAHPETLINQYLMSERVTAPSDRPLVIEVLEGYFADQFQPCYERVERFWEVIDRTTGEVVPPQGWSVDRERGTLTIARPRAWHVYTVSFLAEQLWDSTQMYNYITNGWQDEPGRLKERPYDVRKNGVWEHSRAALAAWLEEHPEVDVVRFTTFFYHFTLVFNTEGRERFVDWFGYSASVSPEALDAFEAEYGYALRAEDFVDAGYYNSPFRPPSRAFRDWIDFTSRFVAARAKELVDLVHARGRRAMMFLGDNWIGTEPYGPHFASIGLDAVVGSAGSAATTRLISDIPGVECTEVRLLPYFFPDVFNHDGGDPVGQANDFWLSSRRAIVRRPLDRMGYGGYASLALEFPGFVARAAEICQEFRDIHDLSGGREPWCAPFTVGVLNSWGALRSWQTHMVAHAQWYKACYTYAGVLESLAGLPFTVRFLSFDEVLDSGVPEDIGVLVNAGAAATAFSGGPAWDDPRLAEALRAWVARGGGLIGVGEPSAWDKGGAFLQLGDVLGVDRERQLTLSTDRYPTLVPRHPITEDLPRDAQGMALLDHGEGAGGDVYALGPGTQVLSYADGSVRVAAKGFGRGRAVYFSGLPYSEVNSRTLQRALYWAAGREDLVEEWWTSSPHTEIAWYPRAGRFLVINNARQAVRTTVRGQGRTWDLEIGAMGCRWVEVGSRQDGQDGRPGRGGPSLPGGATRPDGGA</sequence>
<dbReference type="GO" id="GO:0005975">
    <property type="term" value="P:carbohydrate metabolic process"/>
    <property type="evidence" value="ECO:0007669"/>
    <property type="project" value="UniProtKB-ARBA"/>
</dbReference>